<evidence type="ECO:0000256" key="6">
    <source>
        <dbReference type="ARBA" id="ARBA00024207"/>
    </source>
</evidence>
<dbReference type="Pfam" id="PF01934">
    <property type="entry name" value="HepT-like"/>
    <property type="match status" value="1"/>
</dbReference>
<reference evidence="7 8" key="1">
    <citation type="submission" date="2019-07" db="EMBL/GenBank/DDBJ databases">
        <authorList>
            <person name="Zhao L.H."/>
        </authorList>
    </citation>
    <scope>NUCLEOTIDE SEQUENCE [LARGE SCALE GENOMIC DNA]</scope>
    <source>
        <strain evidence="7 8">Co35</strain>
    </source>
</reference>
<dbReference type="Proteomes" id="UP000316988">
    <property type="component" value="Unassembled WGS sequence"/>
</dbReference>
<dbReference type="Gene3D" id="1.20.120.580">
    <property type="entry name" value="bsu32300-like"/>
    <property type="match status" value="1"/>
</dbReference>
<keyword evidence="1" id="KW-0597">Phosphoprotein</keyword>
<evidence type="ECO:0000256" key="3">
    <source>
        <dbReference type="ARBA" id="ARBA00022722"/>
    </source>
</evidence>
<dbReference type="PANTHER" id="PTHR34139:SF1">
    <property type="entry name" value="RNASE MJ1380-RELATED"/>
    <property type="match status" value="1"/>
</dbReference>
<dbReference type="EMBL" id="VLNT01000020">
    <property type="protein sequence ID" value="TSD55840.1"/>
    <property type="molecule type" value="Genomic_DNA"/>
</dbReference>
<accession>A0A554RNY7</accession>
<dbReference type="InterPro" id="IPR037038">
    <property type="entry name" value="HepT-like_sf"/>
</dbReference>
<gene>
    <name evidence="7" type="ORF">FNM00_16415</name>
</gene>
<comment type="similarity">
    <text evidence="6">Belongs to the HepT RNase toxin family.</text>
</comment>
<keyword evidence="2" id="KW-1277">Toxin-antitoxin system</keyword>
<keyword evidence="3" id="KW-0540">Nuclease</keyword>
<dbReference type="RefSeq" id="WP_143914621.1">
    <property type="nucleotide sequence ID" value="NZ_VLNT01000020.1"/>
</dbReference>
<evidence type="ECO:0000256" key="5">
    <source>
        <dbReference type="ARBA" id="ARBA00022801"/>
    </source>
</evidence>
<protein>
    <submittedName>
        <fullName evidence="7">DUF86 domain-containing protein</fullName>
    </submittedName>
</protein>
<evidence type="ECO:0000256" key="4">
    <source>
        <dbReference type="ARBA" id="ARBA00022741"/>
    </source>
</evidence>
<evidence type="ECO:0000313" key="8">
    <source>
        <dbReference type="Proteomes" id="UP000316988"/>
    </source>
</evidence>
<proteinExistence type="inferred from homology"/>
<keyword evidence="5" id="KW-0378">Hydrolase</keyword>
<comment type="caution">
    <text evidence="7">The sequence shown here is derived from an EMBL/GenBank/DDBJ whole genome shotgun (WGS) entry which is preliminary data.</text>
</comment>
<keyword evidence="8" id="KW-1185">Reference proteome</keyword>
<evidence type="ECO:0000256" key="2">
    <source>
        <dbReference type="ARBA" id="ARBA00022649"/>
    </source>
</evidence>
<dbReference type="GO" id="GO:0016787">
    <property type="term" value="F:hydrolase activity"/>
    <property type="evidence" value="ECO:0007669"/>
    <property type="project" value="UniProtKB-KW"/>
</dbReference>
<sequence>MRRELLLVREMRDAAVMIRDLVGEREVEEIQEENLRRAALLWHFTVLGEAASQVPSELRASHPHIAWRAAARLRNRIVHGYWDIDVATLVATSADDLPQMVDDLENLIEALGSVGDSDPPA</sequence>
<dbReference type="InterPro" id="IPR051813">
    <property type="entry name" value="HepT_RNase_toxin"/>
</dbReference>
<organism evidence="7 8">
    <name type="scientific">Aeromicrobium piscarium</name>
    <dbReference type="NCBI Taxonomy" id="2590901"/>
    <lineage>
        <taxon>Bacteria</taxon>
        <taxon>Bacillati</taxon>
        <taxon>Actinomycetota</taxon>
        <taxon>Actinomycetes</taxon>
        <taxon>Propionibacteriales</taxon>
        <taxon>Nocardioidaceae</taxon>
        <taxon>Aeromicrobium</taxon>
    </lineage>
</organism>
<evidence type="ECO:0000256" key="1">
    <source>
        <dbReference type="ARBA" id="ARBA00022553"/>
    </source>
</evidence>
<keyword evidence="4" id="KW-0547">Nucleotide-binding</keyword>
<name>A0A554RNY7_9ACTN</name>
<dbReference type="GO" id="GO:0000166">
    <property type="term" value="F:nucleotide binding"/>
    <property type="evidence" value="ECO:0007669"/>
    <property type="project" value="UniProtKB-KW"/>
</dbReference>
<dbReference type="OrthoDB" id="159782at2"/>
<dbReference type="PANTHER" id="PTHR34139">
    <property type="entry name" value="UPF0331 PROTEIN MJ0127"/>
    <property type="match status" value="1"/>
</dbReference>
<dbReference type="AlphaFoldDB" id="A0A554RNY7"/>
<dbReference type="GO" id="GO:0110001">
    <property type="term" value="C:toxin-antitoxin complex"/>
    <property type="evidence" value="ECO:0007669"/>
    <property type="project" value="InterPro"/>
</dbReference>
<dbReference type="GO" id="GO:0004540">
    <property type="term" value="F:RNA nuclease activity"/>
    <property type="evidence" value="ECO:0007669"/>
    <property type="project" value="InterPro"/>
</dbReference>
<dbReference type="InterPro" id="IPR008201">
    <property type="entry name" value="HepT-like"/>
</dbReference>
<evidence type="ECO:0000313" key="7">
    <source>
        <dbReference type="EMBL" id="TSD55840.1"/>
    </source>
</evidence>